<dbReference type="EMBL" id="KB467998">
    <property type="protein sequence ID" value="PCH39479.1"/>
    <property type="molecule type" value="Genomic_DNA"/>
</dbReference>
<gene>
    <name evidence="1" type="ORF">WOLCODRAFT_159046</name>
</gene>
<dbReference type="Proteomes" id="UP000218811">
    <property type="component" value="Unassembled WGS sequence"/>
</dbReference>
<evidence type="ECO:0000313" key="1">
    <source>
        <dbReference type="EMBL" id="PCH39479.1"/>
    </source>
</evidence>
<proteinExistence type="predicted"/>
<protein>
    <submittedName>
        <fullName evidence="1">Uncharacterized protein</fullName>
    </submittedName>
</protein>
<name>A0A2H3JL17_WOLCO</name>
<reference evidence="1 2" key="1">
    <citation type="journal article" date="2012" name="Science">
        <title>The Paleozoic origin of enzymatic lignin decomposition reconstructed from 31 fungal genomes.</title>
        <authorList>
            <person name="Floudas D."/>
            <person name="Binder M."/>
            <person name="Riley R."/>
            <person name="Barry K."/>
            <person name="Blanchette R.A."/>
            <person name="Henrissat B."/>
            <person name="Martinez A.T."/>
            <person name="Otillar R."/>
            <person name="Spatafora J.W."/>
            <person name="Yadav J.S."/>
            <person name="Aerts A."/>
            <person name="Benoit I."/>
            <person name="Boyd A."/>
            <person name="Carlson A."/>
            <person name="Copeland A."/>
            <person name="Coutinho P.M."/>
            <person name="de Vries R.P."/>
            <person name="Ferreira P."/>
            <person name="Findley K."/>
            <person name="Foster B."/>
            <person name="Gaskell J."/>
            <person name="Glotzer D."/>
            <person name="Gorecki P."/>
            <person name="Heitman J."/>
            <person name="Hesse C."/>
            <person name="Hori C."/>
            <person name="Igarashi K."/>
            <person name="Jurgens J.A."/>
            <person name="Kallen N."/>
            <person name="Kersten P."/>
            <person name="Kohler A."/>
            <person name="Kuees U."/>
            <person name="Kumar T.K.A."/>
            <person name="Kuo A."/>
            <person name="LaButti K."/>
            <person name="Larrondo L.F."/>
            <person name="Lindquist E."/>
            <person name="Ling A."/>
            <person name="Lombard V."/>
            <person name="Lucas S."/>
            <person name="Lundell T."/>
            <person name="Martin R."/>
            <person name="McLaughlin D.J."/>
            <person name="Morgenstern I."/>
            <person name="Morin E."/>
            <person name="Murat C."/>
            <person name="Nagy L.G."/>
            <person name="Nolan M."/>
            <person name="Ohm R.A."/>
            <person name="Patyshakuliyeva A."/>
            <person name="Rokas A."/>
            <person name="Ruiz-Duenas F.J."/>
            <person name="Sabat G."/>
            <person name="Salamov A."/>
            <person name="Samejima M."/>
            <person name="Schmutz J."/>
            <person name="Slot J.C."/>
            <person name="St John F."/>
            <person name="Stenlid J."/>
            <person name="Sun H."/>
            <person name="Sun S."/>
            <person name="Syed K."/>
            <person name="Tsang A."/>
            <person name="Wiebenga A."/>
            <person name="Young D."/>
            <person name="Pisabarro A."/>
            <person name="Eastwood D.C."/>
            <person name="Martin F."/>
            <person name="Cullen D."/>
            <person name="Grigoriev I.V."/>
            <person name="Hibbett D.S."/>
        </authorList>
    </citation>
    <scope>NUCLEOTIDE SEQUENCE [LARGE SCALE GENOMIC DNA]</scope>
    <source>
        <strain evidence="1 2">MD-104</strain>
    </source>
</reference>
<keyword evidence="2" id="KW-1185">Reference proteome</keyword>
<dbReference type="AlphaFoldDB" id="A0A2H3JL17"/>
<sequence>MESQQPNFFQVYPVLQLYLISDEDTSMGYFSVLATILKHVCSNDENMPSHQ</sequence>
<accession>A0A2H3JL17</accession>
<evidence type="ECO:0000313" key="2">
    <source>
        <dbReference type="Proteomes" id="UP000218811"/>
    </source>
</evidence>
<organism evidence="1 2">
    <name type="scientific">Wolfiporia cocos (strain MD-104)</name>
    <name type="common">Brown rot fungus</name>
    <dbReference type="NCBI Taxonomy" id="742152"/>
    <lineage>
        <taxon>Eukaryota</taxon>
        <taxon>Fungi</taxon>
        <taxon>Dikarya</taxon>
        <taxon>Basidiomycota</taxon>
        <taxon>Agaricomycotina</taxon>
        <taxon>Agaricomycetes</taxon>
        <taxon>Polyporales</taxon>
        <taxon>Phaeolaceae</taxon>
        <taxon>Wolfiporia</taxon>
    </lineage>
</organism>